<dbReference type="Pfam" id="PF00528">
    <property type="entry name" value="BPD_transp_1"/>
    <property type="match status" value="1"/>
</dbReference>
<evidence type="ECO:0000256" key="7">
    <source>
        <dbReference type="RuleBase" id="RU363032"/>
    </source>
</evidence>
<protein>
    <submittedName>
        <fullName evidence="9">Peptide/nickel transport system permease protein</fullName>
    </submittedName>
</protein>
<evidence type="ECO:0000256" key="5">
    <source>
        <dbReference type="ARBA" id="ARBA00022989"/>
    </source>
</evidence>
<evidence type="ECO:0000256" key="4">
    <source>
        <dbReference type="ARBA" id="ARBA00022692"/>
    </source>
</evidence>
<gene>
    <name evidence="9" type="ORF">DFO65_10120</name>
</gene>
<dbReference type="EMBL" id="QNSB01000001">
    <property type="protein sequence ID" value="RBP74303.1"/>
    <property type="molecule type" value="Genomic_DNA"/>
</dbReference>
<evidence type="ECO:0000313" key="10">
    <source>
        <dbReference type="Proteomes" id="UP000253509"/>
    </source>
</evidence>
<keyword evidence="10" id="KW-1185">Reference proteome</keyword>
<keyword evidence="5 7" id="KW-1133">Transmembrane helix</keyword>
<proteinExistence type="inferred from homology"/>
<dbReference type="CDD" id="cd06261">
    <property type="entry name" value="TM_PBP2"/>
    <property type="match status" value="1"/>
</dbReference>
<comment type="similarity">
    <text evidence="7">Belongs to the binding-protein-dependent transport system permease family.</text>
</comment>
<keyword evidence="3" id="KW-1003">Cell membrane</keyword>
<dbReference type="AlphaFoldDB" id="A0A366IMJ7"/>
<dbReference type="SUPFAM" id="SSF161098">
    <property type="entry name" value="MetI-like"/>
    <property type="match status" value="1"/>
</dbReference>
<organism evidence="9 10">
    <name type="scientific">Brevibacterium celere</name>
    <dbReference type="NCBI Taxonomy" id="225845"/>
    <lineage>
        <taxon>Bacteria</taxon>
        <taxon>Bacillati</taxon>
        <taxon>Actinomycetota</taxon>
        <taxon>Actinomycetes</taxon>
        <taxon>Micrococcales</taxon>
        <taxon>Brevibacteriaceae</taxon>
        <taxon>Brevibacterium</taxon>
    </lineage>
</organism>
<dbReference type="PANTHER" id="PTHR43386:SF25">
    <property type="entry name" value="PEPTIDE ABC TRANSPORTER PERMEASE PROTEIN"/>
    <property type="match status" value="1"/>
</dbReference>
<name>A0A366IMJ7_9MICO</name>
<keyword evidence="6 7" id="KW-0472">Membrane</keyword>
<feature type="transmembrane region" description="Helical" evidence="7">
    <location>
        <begin position="57"/>
        <end position="79"/>
    </location>
</feature>
<dbReference type="GO" id="GO:0055085">
    <property type="term" value="P:transmembrane transport"/>
    <property type="evidence" value="ECO:0007669"/>
    <property type="project" value="InterPro"/>
</dbReference>
<dbReference type="Gene3D" id="1.10.3720.10">
    <property type="entry name" value="MetI-like"/>
    <property type="match status" value="1"/>
</dbReference>
<dbReference type="InterPro" id="IPR050366">
    <property type="entry name" value="BP-dependent_transpt_permease"/>
</dbReference>
<evidence type="ECO:0000256" key="2">
    <source>
        <dbReference type="ARBA" id="ARBA00022448"/>
    </source>
</evidence>
<evidence type="ECO:0000256" key="1">
    <source>
        <dbReference type="ARBA" id="ARBA00004651"/>
    </source>
</evidence>
<dbReference type="InterPro" id="IPR000515">
    <property type="entry name" value="MetI-like"/>
</dbReference>
<dbReference type="PANTHER" id="PTHR43386">
    <property type="entry name" value="OLIGOPEPTIDE TRANSPORT SYSTEM PERMEASE PROTEIN APPC"/>
    <property type="match status" value="1"/>
</dbReference>
<comment type="caution">
    <text evidence="9">The sequence shown here is derived from an EMBL/GenBank/DDBJ whole genome shotgun (WGS) entry which is preliminary data.</text>
</comment>
<feature type="domain" description="ABC transmembrane type-1" evidence="8">
    <location>
        <begin position="115"/>
        <end position="304"/>
    </location>
</feature>
<reference evidence="9 10" key="1">
    <citation type="submission" date="2018-06" db="EMBL/GenBank/DDBJ databases">
        <title>Freshwater and sediment microbial communities from various areas in North America, analyzing microbe dynamics in response to fracking.</title>
        <authorList>
            <person name="Lamendella R."/>
        </authorList>
    </citation>
    <scope>NUCLEOTIDE SEQUENCE [LARGE SCALE GENOMIC DNA]</scope>
    <source>
        <strain evidence="9 10">3b_TX</strain>
    </source>
</reference>
<evidence type="ECO:0000256" key="6">
    <source>
        <dbReference type="ARBA" id="ARBA00023136"/>
    </source>
</evidence>
<feature type="transmembrane region" description="Helical" evidence="7">
    <location>
        <begin position="118"/>
        <end position="142"/>
    </location>
</feature>
<dbReference type="RefSeq" id="WP_113902394.1">
    <property type="nucleotide sequence ID" value="NZ_QNSB01000001.1"/>
</dbReference>
<evidence type="ECO:0000259" key="8">
    <source>
        <dbReference type="PROSITE" id="PS50928"/>
    </source>
</evidence>
<keyword evidence="4 7" id="KW-0812">Transmembrane</keyword>
<dbReference type="PROSITE" id="PS50928">
    <property type="entry name" value="ABC_TM1"/>
    <property type="match status" value="1"/>
</dbReference>
<evidence type="ECO:0000256" key="3">
    <source>
        <dbReference type="ARBA" id="ARBA00022475"/>
    </source>
</evidence>
<feature type="transmembrane region" description="Helical" evidence="7">
    <location>
        <begin position="284"/>
        <end position="304"/>
    </location>
</feature>
<accession>A0A366IMJ7</accession>
<keyword evidence="2 7" id="KW-0813">Transport</keyword>
<feature type="transmembrane region" description="Helical" evidence="7">
    <location>
        <begin position="244"/>
        <end position="263"/>
    </location>
</feature>
<dbReference type="Proteomes" id="UP000253509">
    <property type="component" value="Unassembled WGS sequence"/>
</dbReference>
<comment type="subcellular location">
    <subcellularLocation>
        <location evidence="1 7">Cell membrane</location>
        <topology evidence="1 7">Multi-pass membrane protein</topology>
    </subcellularLocation>
</comment>
<evidence type="ECO:0000313" key="9">
    <source>
        <dbReference type="EMBL" id="RBP74303.1"/>
    </source>
</evidence>
<dbReference type="InterPro" id="IPR035906">
    <property type="entry name" value="MetI-like_sf"/>
</dbReference>
<sequence length="319" mass="33550">MNTPDNRTATGAGDLAGADAAAVEPGLAAASAEVPKESQTTYRPFFKRVLAQKQGRTGLTITIVVLAVALLGPLLLPWATGNTATEFVTKPFSEYGLFGSDNLGRDVLSRFLAGGLTLFVYALLATLLGMVLGTIIGMIAAYTGGVLDSIIMRLNDVILAIPQLVFALLAITVLGPQGWVLVTVIGITHAPRIARVARSATLGVITEDYILAAEMYAVPRWKIIVRELLPNITGPLSVEAGLRLTYSIGYIASLSFLGLGLQPPAADWGLMINENRIALSIQPWGVLLPVIAIAVLTIGTNLLADSFARAVASTSVENS</sequence>
<dbReference type="GO" id="GO:0005886">
    <property type="term" value="C:plasma membrane"/>
    <property type="evidence" value="ECO:0007669"/>
    <property type="project" value="UniProtKB-SubCell"/>
</dbReference>